<comment type="subcellular location">
    <subcellularLocation>
        <location evidence="10">Cell membrane</location>
        <topology evidence="10">Peripheral membrane protein</topology>
    </subcellularLocation>
    <subcellularLocation>
        <location evidence="2">Membrane</location>
        <topology evidence="2">Peripheral membrane protein</topology>
    </subcellularLocation>
</comment>
<reference evidence="11 12" key="1">
    <citation type="submission" date="2017-09" db="EMBL/GenBank/DDBJ databases">
        <title>Depth-based differentiation of microbial function through sediment-hosted aquifers and enrichment of novel symbionts in the deep terrestrial subsurface.</title>
        <authorList>
            <person name="Probst A.J."/>
            <person name="Ladd B."/>
            <person name="Jarett J.K."/>
            <person name="Geller-Mcgrath D.E."/>
            <person name="Sieber C.M."/>
            <person name="Emerson J.B."/>
            <person name="Anantharaman K."/>
            <person name="Thomas B.C."/>
            <person name="Malmstrom R."/>
            <person name="Stieglmeier M."/>
            <person name="Klingl A."/>
            <person name="Woyke T."/>
            <person name="Ryan C.M."/>
            <person name="Banfield J.F."/>
        </authorList>
    </citation>
    <scope>NUCLEOTIDE SEQUENCE [LARGE SCALE GENOMIC DNA]</scope>
    <source>
        <strain evidence="11">CG08_land_8_20_14_0_20_40_16</strain>
    </source>
</reference>
<evidence type="ECO:0000256" key="7">
    <source>
        <dbReference type="ARBA" id="ARBA00023136"/>
    </source>
</evidence>
<name>A0A2H0YXN6_9BACT</name>
<keyword evidence="6 10" id="KW-0406">Ion transport</keyword>
<keyword evidence="10" id="KW-1003">Cell membrane</keyword>
<dbReference type="EMBL" id="PEXU01000039">
    <property type="protein sequence ID" value="PIS42502.1"/>
    <property type="molecule type" value="Genomic_DNA"/>
</dbReference>
<organism evidence="11 12">
    <name type="scientific">Candidatus Kerfeldbacteria bacterium CG08_land_8_20_14_0_20_40_16</name>
    <dbReference type="NCBI Taxonomy" id="2014244"/>
    <lineage>
        <taxon>Bacteria</taxon>
        <taxon>Candidatus Kerfeldiibacteriota</taxon>
    </lineage>
</organism>
<dbReference type="GO" id="GO:0005524">
    <property type="term" value="F:ATP binding"/>
    <property type="evidence" value="ECO:0007669"/>
    <property type="project" value="UniProtKB-UniRule"/>
</dbReference>
<dbReference type="InterPro" id="IPR000131">
    <property type="entry name" value="ATP_synth_F1_gsu"/>
</dbReference>
<dbReference type="AlphaFoldDB" id="A0A2H0YXN6"/>
<evidence type="ECO:0000256" key="10">
    <source>
        <dbReference type="HAMAP-Rule" id="MF_00815"/>
    </source>
</evidence>
<dbReference type="GO" id="GO:0005886">
    <property type="term" value="C:plasma membrane"/>
    <property type="evidence" value="ECO:0007669"/>
    <property type="project" value="UniProtKB-SubCell"/>
</dbReference>
<evidence type="ECO:0000256" key="3">
    <source>
        <dbReference type="ARBA" id="ARBA00007681"/>
    </source>
</evidence>
<comment type="similarity">
    <text evidence="3 10">Belongs to the ATPase gamma chain family.</text>
</comment>
<evidence type="ECO:0000256" key="8">
    <source>
        <dbReference type="ARBA" id="ARBA00023196"/>
    </source>
</evidence>
<dbReference type="Pfam" id="PF00231">
    <property type="entry name" value="ATP-synt"/>
    <property type="match status" value="1"/>
</dbReference>
<comment type="subunit">
    <text evidence="10">F-type ATPases have 2 components, CF(1) - the catalytic core - and CF(0) - the membrane proton channel. CF(1) has five subunits: alpha(3), beta(3), gamma(1), delta(1), epsilon(1). CF(0) has three main subunits: a, b and c.</text>
</comment>
<gene>
    <name evidence="10 11" type="primary">atpG</name>
    <name evidence="11" type="ORF">COT24_03190</name>
</gene>
<evidence type="ECO:0000256" key="6">
    <source>
        <dbReference type="ARBA" id="ARBA00023065"/>
    </source>
</evidence>
<dbReference type="Gene3D" id="1.10.287.80">
    <property type="entry name" value="ATP synthase, gamma subunit, helix hairpin domain"/>
    <property type="match status" value="2"/>
</dbReference>
<dbReference type="Gene3D" id="3.40.1380.10">
    <property type="match status" value="1"/>
</dbReference>
<keyword evidence="8 10" id="KW-0139">CF(1)</keyword>
<dbReference type="HAMAP" id="MF_00815">
    <property type="entry name" value="ATP_synth_gamma_bact"/>
    <property type="match status" value="1"/>
</dbReference>
<evidence type="ECO:0000256" key="1">
    <source>
        <dbReference type="ARBA" id="ARBA00003456"/>
    </source>
</evidence>
<comment type="function">
    <text evidence="1 10">Produces ATP from ADP in the presence of a proton gradient across the membrane. The gamma chain is believed to be important in regulating ATPase activity and the flow of protons through the CF(0) complex.</text>
</comment>
<evidence type="ECO:0000256" key="9">
    <source>
        <dbReference type="ARBA" id="ARBA00023310"/>
    </source>
</evidence>
<dbReference type="CDD" id="cd12151">
    <property type="entry name" value="F1-ATPase_gamma"/>
    <property type="match status" value="1"/>
</dbReference>
<keyword evidence="4 10" id="KW-0813">Transport</keyword>
<dbReference type="SUPFAM" id="SSF52943">
    <property type="entry name" value="ATP synthase (F1-ATPase), gamma subunit"/>
    <property type="match status" value="1"/>
</dbReference>
<dbReference type="InterPro" id="IPR035968">
    <property type="entry name" value="ATP_synth_F1_ATPase_gsu"/>
</dbReference>
<dbReference type="GO" id="GO:0046933">
    <property type="term" value="F:proton-transporting ATP synthase activity, rotational mechanism"/>
    <property type="evidence" value="ECO:0007669"/>
    <property type="project" value="UniProtKB-UniRule"/>
</dbReference>
<accession>A0A2H0YXN6</accession>
<protein>
    <recommendedName>
        <fullName evidence="10">ATP synthase gamma chain</fullName>
    </recommendedName>
    <alternativeName>
        <fullName evidence="10">ATP synthase F1 sector gamma subunit</fullName>
    </alternativeName>
    <alternativeName>
        <fullName evidence="10">F-ATPase gamma subunit</fullName>
    </alternativeName>
</protein>
<keyword evidence="9 10" id="KW-0066">ATP synthesis</keyword>
<comment type="caution">
    <text evidence="11">The sequence shown here is derived from an EMBL/GenBank/DDBJ whole genome shotgun (WGS) entry which is preliminary data.</text>
</comment>
<evidence type="ECO:0000313" key="12">
    <source>
        <dbReference type="Proteomes" id="UP000231542"/>
    </source>
</evidence>
<keyword evidence="7 10" id="KW-0472">Membrane</keyword>
<dbReference type="GO" id="GO:0042777">
    <property type="term" value="P:proton motive force-driven plasma membrane ATP synthesis"/>
    <property type="evidence" value="ECO:0007669"/>
    <property type="project" value="UniProtKB-UniRule"/>
</dbReference>
<evidence type="ECO:0000256" key="2">
    <source>
        <dbReference type="ARBA" id="ARBA00004170"/>
    </source>
</evidence>
<evidence type="ECO:0000313" key="11">
    <source>
        <dbReference type="EMBL" id="PIS42502.1"/>
    </source>
</evidence>
<evidence type="ECO:0000256" key="5">
    <source>
        <dbReference type="ARBA" id="ARBA00022781"/>
    </source>
</evidence>
<evidence type="ECO:0000256" key="4">
    <source>
        <dbReference type="ARBA" id="ARBA00022448"/>
    </source>
</evidence>
<proteinExistence type="inferred from homology"/>
<dbReference type="NCBIfam" id="TIGR01146">
    <property type="entry name" value="ATPsyn_F1gamma"/>
    <property type="match status" value="1"/>
</dbReference>
<dbReference type="PANTHER" id="PTHR11693">
    <property type="entry name" value="ATP SYNTHASE GAMMA CHAIN"/>
    <property type="match status" value="1"/>
</dbReference>
<sequence>MLVPQATRDIKRRIKSVRNTRKVTKAMEMVAAAKMRKAVSNVLATRSYSRLAWELVRNLARRTDSQYHPLLEKRDQIKKIGMVLITSNRGLCGGFNNQIINRVAKYIRQQKEEVGIEADLVIMGKKGREAMFKQGHTVIAEFKKLDITNMIHEIRPLSNLIINDYLERKYDKVMIAYTDFVSTLVQKPRILELLPIESKVEDEYLGQAKIGDLKVEQPAETKLQSTELEYLFEPSPDEVLSELFPRLLEMQIYQAILESDASEHSSRMVAMRNASDAAADMIDDLTLMFNKARQALITAELADISGGRIAME</sequence>
<dbReference type="PRINTS" id="PR00126">
    <property type="entry name" value="ATPASEGAMMA"/>
</dbReference>
<dbReference type="Proteomes" id="UP000231542">
    <property type="component" value="Unassembled WGS sequence"/>
</dbReference>
<dbReference type="PANTHER" id="PTHR11693:SF22">
    <property type="entry name" value="ATP SYNTHASE SUBUNIT GAMMA, MITOCHONDRIAL"/>
    <property type="match status" value="1"/>
</dbReference>
<dbReference type="GO" id="GO:0045259">
    <property type="term" value="C:proton-transporting ATP synthase complex"/>
    <property type="evidence" value="ECO:0007669"/>
    <property type="project" value="UniProtKB-KW"/>
</dbReference>
<keyword evidence="5 10" id="KW-0375">Hydrogen ion transport</keyword>